<evidence type="ECO:0000313" key="2">
    <source>
        <dbReference type="Proteomes" id="UP000604898"/>
    </source>
</evidence>
<dbReference type="EMBL" id="JAESVD010000001">
    <property type="protein sequence ID" value="MBL4911773.1"/>
    <property type="molecule type" value="Genomic_DNA"/>
</dbReference>
<dbReference type="RefSeq" id="WP_202720017.1">
    <property type="nucleotide sequence ID" value="NZ_BPEX01000028.1"/>
</dbReference>
<sequence length="221" mass="25926">MKDYLFKYLPPERLDVLEGGKIRFTSVVSLNDPYEYLMKLGDSEIFVDSKLGDNGFKFLSLSRNHLNLLMWSHYCDSHKGFLLAFDRNHPYFYQAEAVRYRKNRANLNGARISRLNSEEVIKHVVLEKALDWAYEEEERLFIQDTPQNTESIGKDEWGQPILLNSFPLDSLIGVYMGVRINDSLKHKITEVLLRYQNKPKLYQMKTCRDLFAIEAVEVEYA</sequence>
<dbReference type="Pfam" id="PF11185">
    <property type="entry name" value="DUF2971"/>
    <property type="match status" value="1"/>
</dbReference>
<comment type="caution">
    <text evidence="1">The sequence shown here is derived from an EMBL/GenBank/DDBJ whole genome shotgun (WGS) entry which is preliminary data.</text>
</comment>
<accession>A0ABS1STB1</accession>
<keyword evidence="2" id="KW-1185">Reference proteome</keyword>
<protein>
    <submittedName>
        <fullName evidence="1">DUF2971 domain-containing protein</fullName>
    </submittedName>
</protein>
<gene>
    <name evidence="1" type="ORF">JMA39_01210</name>
</gene>
<name>A0ABS1STB1_9GAMM</name>
<dbReference type="Proteomes" id="UP000604898">
    <property type="component" value="Unassembled WGS sequence"/>
</dbReference>
<reference evidence="1 2" key="1">
    <citation type="submission" date="2021-01" db="EMBL/GenBank/DDBJ databases">
        <title>Genome sequence of Shewanella schlegeliana JCM 11561.</title>
        <authorList>
            <person name="Zhang H."/>
            <person name="Li C."/>
        </authorList>
    </citation>
    <scope>NUCLEOTIDE SEQUENCE [LARGE SCALE GENOMIC DNA]</scope>
    <source>
        <strain evidence="1 2">JCM 11561</strain>
    </source>
</reference>
<evidence type="ECO:0000313" key="1">
    <source>
        <dbReference type="EMBL" id="MBL4911773.1"/>
    </source>
</evidence>
<organism evidence="1 2">
    <name type="scientific">Shewanella schlegeliana</name>
    <dbReference type="NCBI Taxonomy" id="190308"/>
    <lineage>
        <taxon>Bacteria</taxon>
        <taxon>Pseudomonadati</taxon>
        <taxon>Pseudomonadota</taxon>
        <taxon>Gammaproteobacteria</taxon>
        <taxon>Alteromonadales</taxon>
        <taxon>Shewanellaceae</taxon>
        <taxon>Shewanella</taxon>
    </lineage>
</organism>
<dbReference type="InterPro" id="IPR021352">
    <property type="entry name" value="DUF2971"/>
</dbReference>
<proteinExistence type="predicted"/>